<dbReference type="InterPro" id="IPR013785">
    <property type="entry name" value="Aldolase_TIM"/>
</dbReference>
<evidence type="ECO:0000256" key="3">
    <source>
        <dbReference type="ARBA" id="ARBA00012515"/>
    </source>
</evidence>
<evidence type="ECO:0000256" key="1">
    <source>
        <dbReference type="ARBA" id="ARBA00004816"/>
    </source>
</evidence>
<dbReference type="CDD" id="cd00959">
    <property type="entry name" value="DeoC"/>
    <property type="match status" value="1"/>
</dbReference>
<accession>A0A087UIM5</accession>
<dbReference type="OMA" id="RYSGPDY"/>
<evidence type="ECO:0000256" key="7">
    <source>
        <dbReference type="ARBA" id="ARBA00032755"/>
    </source>
</evidence>
<comment type="similarity">
    <text evidence="2">Belongs to the DeoC/FbaB aldolase family. DeoC type 2 subfamily.</text>
</comment>
<protein>
    <recommendedName>
        <fullName evidence="3">deoxyribose-phosphate aldolase</fullName>
        <ecNumber evidence="3">4.1.2.4</ecNumber>
    </recommendedName>
    <alternativeName>
        <fullName evidence="7">2-deoxy-D-ribose 5-phosphate aldolase</fullName>
    </alternativeName>
    <alternativeName>
        <fullName evidence="6">Phosphodeoxyriboaldolase</fullName>
    </alternativeName>
</protein>
<dbReference type="GO" id="GO:0004139">
    <property type="term" value="F:deoxyribose-phosphate aldolase activity"/>
    <property type="evidence" value="ECO:0007669"/>
    <property type="project" value="UniProtKB-EC"/>
</dbReference>
<evidence type="ECO:0000256" key="8">
    <source>
        <dbReference type="ARBA" id="ARBA00048791"/>
    </source>
</evidence>
<dbReference type="Gene3D" id="3.20.20.70">
    <property type="entry name" value="Aldolase class I"/>
    <property type="match status" value="1"/>
</dbReference>
<dbReference type="UniPathway" id="UPA00002">
    <property type="reaction ID" value="UER00468"/>
</dbReference>
<dbReference type="GO" id="GO:0005737">
    <property type="term" value="C:cytoplasm"/>
    <property type="evidence" value="ECO:0007669"/>
    <property type="project" value="InterPro"/>
</dbReference>
<evidence type="ECO:0000256" key="4">
    <source>
        <dbReference type="ARBA" id="ARBA00023239"/>
    </source>
</evidence>
<evidence type="ECO:0000313" key="9">
    <source>
        <dbReference type="EMBL" id="KFM77214.1"/>
    </source>
</evidence>
<name>A0A087UIM5_STEMI</name>
<dbReference type="EMBL" id="KK119974">
    <property type="protein sequence ID" value="KFM77214.1"/>
    <property type="molecule type" value="Genomic_DNA"/>
</dbReference>
<keyword evidence="4" id="KW-0456">Lyase</keyword>
<proteinExistence type="inferred from homology"/>
<feature type="non-terminal residue" evidence="9">
    <location>
        <position position="283"/>
    </location>
</feature>
<dbReference type="EC" id="4.1.2.4" evidence="3"/>
<dbReference type="SMART" id="SM01133">
    <property type="entry name" value="DeoC"/>
    <property type="match status" value="1"/>
</dbReference>
<gene>
    <name evidence="9" type="ORF">X975_16107</name>
</gene>
<keyword evidence="10" id="KW-1185">Reference proteome</keyword>
<evidence type="ECO:0000313" key="10">
    <source>
        <dbReference type="Proteomes" id="UP000054359"/>
    </source>
</evidence>
<sequence length="283" mass="30294">MNPAGAINNGVDFDTCVKLWANFKDTTVNMGSVEESVAKLLARRGLSTDSQIVSLLRAVTCLDLTSLSGDDTQESVYQLCTRALNPINKDLLLNLGMGTEKLTVGSVCVYPSRVAECAQALESLGHKLPIAAVSGSFPSGQCHISVKCEEIKSSIAEGATEIDAVICRNSVLRGEWEELYAEVYEMKKACGTAKLKMILAVGELGSLLNIYKASIVCMAAGADFIKTSTGKEAVNATLPVGTVMARAIHDYFNETGCQIGFKPAGGIRTAKDVYSWQALMEYE</sequence>
<dbReference type="STRING" id="407821.A0A087UIM5"/>
<dbReference type="InterPro" id="IPR002915">
    <property type="entry name" value="DeoC/FbaB/LacD_aldolase"/>
</dbReference>
<comment type="catalytic activity">
    <reaction evidence="8">
        <text>2-deoxy-D-ribose 5-phosphate = D-glyceraldehyde 3-phosphate + acetaldehyde</text>
        <dbReference type="Rhea" id="RHEA:12821"/>
        <dbReference type="ChEBI" id="CHEBI:15343"/>
        <dbReference type="ChEBI" id="CHEBI:59776"/>
        <dbReference type="ChEBI" id="CHEBI:62877"/>
        <dbReference type="EC" id="4.1.2.4"/>
    </reaction>
</comment>
<reference evidence="9 10" key="1">
    <citation type="submission" date="2013-11" db="EMBL/GenBank/DDBJ databases">
        <title>Genome sequencing of Stegodyphus mimosarum.</title>
        <authorList>
            <person name="Bechsgaard J."/>
        </authorList>
    </citation>
    <scope>NUCLEOTIDE SEQUENCE [LARGE SCALE GENOMIC DNA]</scope>
</reference>
<dbReference type="NCBIfam" id="TIGR00126">
    <property type="entry name" value="deoC"/>
    <property type="match status" value="1"/>
</dbReference>
<dbReference type="PANTHER" id="PTHR10889:SF3">
    <property type="entry name" value="DEOXYRIBOSE-PHOSPHATE ALDOLASE"/>
    <property type="match status" value="1"/>
</dbReference>
<dbReference type="InterPro" id="IPR011343">
    <property type="entry name" value="DeoC"/>
</dbReference>
<evidence type="ECO:0000256" key="5">
    <source>
        <dbReference type="ARBA" id="ARBA00023270"/>
    </source>
</evidence>
<dbReference type="Pfam" id="PF01791">
    <property type="entry name" value="DeoC"/>
    <property type="match status" value="1"/>
</dbReference>
<keyword evidence="5" id="KW-0704">Schiff base</keyword>
<dbReference type="GO" id="GO:0009264">
    <property type="term" value="P:deoxyribonucleotide catabolic process"/>
    <property type="evidence" value="ECO:0007669"/>
    <property type="project" value="InterPro"/>
</dbReference>
<dbReference type="PANTHER" id="PTHR10889">
    <property type="entry name" value="DEOXYRIBOSE-PHOSPHATE ALDOLASE"/>
    <property type="match status" value="1"/>
</dbReference>
<dbReference type="Proteomes" id="UP000054359">
    <property type="component" value="Unassembled WGS sequence"/>
</dbReference>
<dbReference type="OrthoDB" id="70823at2759"/>
<dbReference type="SUPFAM" id="SSF51569">
    <property type="entry name" value="Aldolase"/>
    <property type="match status" value="1"/>
</dbReference>
<evidence type="ECO:0000256" key="2">
    <source>
        <dbReference type="ARBA" id="ARBA00009473"/>
    </source>
</evidence>
<dbReference type="AlphaFoldDB" id="A0A087UIM5"/>
<evidence type="ECO:0000256" key="6">
    <source>
        <dbReference type="ARBA" id="ARBA00031814"/>
    </source>
</evidence>
<comment type="pathway">
    <text evidence="1">Carbohydrate degradation; 2-deoxy-D-ribose 1-phosphate degradation; D-glyceraldehyde 3-phosphate and acetaldehyde from 2-deoxy-alpha-D-ribose 1-phosphate: step 2/2.</text>
</comment>
<organism evidence="9 10">
    <name type="scientific">Stegodyphus mimosarum</name>
    <name type="common">African social velvet spider</name>
    <dbReference type="NCBI Taxonomy" id="407821"/>
    <lineage>
        <taxon>Eukaryota</taxon>
        <taxon>Metazoa</taxon>
        <taxon>Ecdysozoa</taxon>
        <taxon>Arthropoda</taxon>
        <taxon>Chelicerata</taxon>
        <taxon>Arachnida</taxon>
        <taxon>Araneae</taxon>
        <taxon>Araneomorphae</taxon>
        <taxon>Entelegynae</taxon>
        <taxon>Eresoidea</taxon>
        <taxon>Eresidae</taxon>
        <taxon>Stegodyphus</taxon>
    </lineage>
</organism>
<dbReference type="GO" id="GO:0016052">
    <property type="term" value="P:carbohydrate catabolic process"/>
    <property type="evidence" value="ECO:0007669"/>
    <property type="project" value="TreeGrafter"/>
</dbReference>
<dbReference type="GO" id="GO:0046386">
    <property type="term" value="P:deoxyribose phosphate catabolic process"/>
    <property type="evidence" value="ECO:0007669"/>
    <property type="project" value="UniProtKB-UniPathway"/>
</dbReference>